<dbReference type="Proteomes" id="UP000002009">
    <property type="component" value="Chromosome 17"/>
</dbReference>
<evidence type="ECO:0000313" key="4">
    <source>
        <dbReference type="Proteomes" id="UP000002009"/>
    </source>
</evidence>
<name>C1EJI0_MICCC</name>
<dbReference type="PANTHER" id="PTHR46573:SF1">
    <property type="entry name" value="WD REPEAT, SAM AND U-BOX DOMAIN-CONTAINING PROTEIN 1"/>
    <property type="match status" value="1"/>
</dbReference>
<dbReference type="UniPathway" id="UPA00143"/>
<dbReference type="Pfam" id="PF04564">
    <property type="entry name" value="U-box"/>
    <property type="match status" value="1"/>
</dbReference>
<dbReference type="STRING" id="296587.C1EJI0"/>
<dbReference type="EMBL" id="CP001335">
    <property type="protein sequence ID" value="ACO68236.1"/>
    <property type="molecule type" value="Genomic_DNA"/>
</dbReference>
<accession>C1EJI0</accession>
<dbReference type="GO" id="GO:0004842">
    <property type="term" value="F:ubiquitin-protein transferase activity"/>
    <property type="evidence" value="ECO:0007669"/>
    <property type="project" value="InterPro"/>
</dbReference>
<evidence type="ECO:0000259" key="2">
    <source>
        <dbReference type="PROSITE" id="PS51698"/>
    </source>
</evidence>
<dbReference type="GO" id="GO:0016567">
    <property type="term" value="P:protein ubiquitination"/>
    <property type="evidence" value="ECO:0007669"/>
    <property type="project" value="UniProtKB-UniPathway"/>
</dbReference>
<sequence length="143" mass="16254">MAPMKMSKGAVKAVKKFAENVIDEERLKHVTCPIGYDLFKDPVFCCGDGITYEREHIERWFETHDTSPLTGAKLASLDLAPNFAMRAQADAMRKRSDDQPGERSNEVIKSSTDPIIFRLQEKIRELDARLDTKVIFSKHAVNK</sequence>
<feature type="region of interest" description="Disordered" evidence="1">
    <location>
        <begin position="89"/>
        <end position="109"/>
    </location>
</feature>
<feature type="compositionally biased region" description="Basic and acidic residues" evidence="1">
    <location>
        <begin position="91"/>
        <end position="106"/>
    </location>
</feature>
<dbReference type="InterPro" id="IPR003613">
    <property type="entry name" value="Ubox_domain"/>
</dbReference>
<protein>
    <recommendedName>
        <fullName evidence="2">U-box domain-containing protein</fullName>
    </recommendedName>
</protein>
<reference evidence="3 4" key="1">
    <citation type="journal article" date="2009" name="Science">
        <title>Green evolution and dynamic adaptations revealed by genomes of the marine picoeukaryotes Micromonas.</title>
        <authorList>
            <person name="Worden A.Z."/>
            <person name="Lee J.H."/>
            <person name="Mock T."/>
            <person name="Rouze P."/>
            <person name="Simmons M.P."/>
            <person name="Aerts A.L."/>
            <person name="Allen A.E."/>
            <person name="Cuvelier M.L."/>
            <person name="Derelle E."/>
            <person name="Everett M.V."/>
            <person name="Foulon E."/>
            <person name="Grimwood J."/>
            <person name="Gundlach H."/>
            <person name="Henrissat B."/>
            <person name="Napoli C."/>
            <person name="McDonald S.M."/>
            <person name="Parker M.S."/>
            <person name="Rombauts S."/>
            <person name="Salamov A."/>
            <person name="Von Dassow P."/>
            <person name="Badger J.H."/>
            <person name="Coutinho P.M."/>
            <person name="Demir E."/>
            <person name="Dubchak I."/>
            <person name="Gentemann C."/>
            <person name="Eikrem W."/>
            <person name="Gready J.E."/>
            <person name="John U."/>
            <person name="Lanier W."/>
            <person name="Lindquist E.A."/>
            <person name="Lucas S."/>
            <person name="Mayer K.F."/>
            <person name="Moreau H."/>
            <person name="Not F."/>
            <person name="Otillar R."/>
            <person name="Panaud O."/>
            <person name="Pangilinan J."/>
            <person name="Paulsen I."/>
            <person name="Piegu B."/>
            <person name="Poliakov A."/>
            <person name="Robbens S."/>
            <person name="Schmutz J."/>
            <person name="Toulza E."/>
            <person name="Wyss T."/>
            <person name="Zelensky A."/>
            <person name="Zhou K."/>
            <person name="Armbrust E.V."/>
            <person name="Bhattacharya D."/>
            <person name="Goodenough U.W."/>
            <person name="Van de Peer Y."/>
            <person name="Grigoriev I.V."/>
        </authorList>
    </citation>
    <scope>NUCLEOTIDE SEQUENCE [LARGE SCALE GENOMIC DNA]</scope>
    <source>
        <strain evidence="4">RCC299 / NOUM17</strain>
    </source>
</reference>
<feature type="domain" description="U-box" evidence="2">
    <location>
        <begin position="25"/>
        <end position="99"/>
    </location>
</feature>
<dbReference type="GeneID" id="8249911"/>
<dbReference type="PROSITE" id="PS51698">
    <property type="entry name" value="U_BOX"/>
    <property type="match status" value="1"/>
</dbReference>
<dbReference type="InterPro" id="IPR052085">
    <property type="entry name" value="WD-SAM-U-box"/>
</dbReference>
<dbReference type="RefSeq" id="XP_002506978.1">
    <property type="nucleotide sequence ID" value="XM_002506932.1"/>
</dbReference>
<organism evidence="3 4">
    <name type="scientific">Micromonas commoda (strain RCC299 / NOUM17 / CCMP2709)</name>
    <name type="common">Picoplanktonic green alga</name>
    <dbReference type="NCBI Taxonomy" id="296587"/>
    <lineage>
        <taxon>Eukaryota</taxon>
        <taxon>Viridiplantae</taxon>
        <taxon>Chlorophyta</taxon>
        <taxon>Mamiellophyceae</taxon>
        <taxon>Mamiellales</taxon>
        <taxon>Mamiellaceae</taxon>
        <taxon>Micromonas</taxon>
    </lineage>
</organism>
<evidence type="ECO:0000256" key="1">
    <source>
        <dbReference type="SAM" id="MobiDB-lite"/>
    </source>
</evidence>
<dbReference type="CDD" id="cd16655">
    <property type="entry name" value="RING-Ubox_WDSUB1-like"/>
    <property type="match status" value="1"/>
</dbReference>
<gene>
    <name evidence="3" type="ORF">MICPUN_64941</name>
</gene>
<dbReference type="AlphaFoldDB" id="C1EJI0"/>
<dbReference type="SUPFAM" id="SSF57850">
    <property type="entry name" value="RING/U-box"/>
    <property type="match status" value="1"/>
</dbReference>
<dbReference type="OrthoDB" id="194358at2759"/>
<dbReference type="PANTHER" id="PTHR46573">
    <property type="entry name" value="WD REPEAT, SAM AND U-BOX DOMAIN-CONTAINING PROTEIN 1"/>
    <property type="match status" value="1"/>
</dbReference>
<keyword evidence="4" id="KW-1185">Reference proteome</keyword>
<dbReference type="KEGG" id="mis:MICPUN_64941"/>
<evidence type="ECO:0000313" key="3">
    <source>
        <dbReference type="EMBL" id="ACO68236.1"/>
    </source>
</evidence>
<dbReference type="SMART" id="SM00504">
    <property type="entry name" value="Ubox"/>
    <property type="match status" value="1"/>
</dbReference>
<proteinExistence type="predicted"/>
<dbReference type="eggNOG" id="ENOG502QQ65">
    <property type="taxonomic scope" value="Eukaryota"/>
</dbReference>
<dbReference type="InParanoid" id="C1EJI0"/>
<dbReference type="Gene3D" id="3.30.40.10">
    <property type="entry name" value="Zinc/RING finger domain, C3HC4 (zinc finger)"/>
    <property type="match status" value="1"/>
</dbReference>
<dbReference type="InterPro" id="IPR013083">
    <property type="entry name" value="Znf_RING/FYVE/PHD"/>
</dbReference>